<keyword evidence="3" id="KW-1185">Reference proteome</keyword>
<accession>A0AAV1AB53</accession>
<evidence type="ECO:0000313" key="2">
    <source>
        <dbReference type="EMBL" id="CAI8608168.1"/>
    </source>
</evidence>
<dbReference type="AlphaFoldDB" id="A0AAV1AB53"/>
<dbReference type="EMBL" id="OX451739">
    <property type="protein sequence ID" value="CAI8607161.1"/>
    <property type="molecule type" value="Genomic_DNA"/>
</dbReference>
<protein>
    <submittedName>
        <fullName evidence="1">Uncharacterized protein</fullName>
    </submittedName>
</protein>
<organism evidence="1 3">
    <name type="scientific">Vicia faba</name>
    <name type="common">Broad bean</name>
    <name type="synonym">Faba vulgaris</name>
    <dbReference type="NCBI Taxonomy" id="3906"/>
    <lineage>
        <taxon>Eukaryota</taxon>
        <taxon>Viridiplantae</taxon>
        <taxon>Streptophyta</taxon>
        <taxon>Embryophyta</taxon>
        <taxon>Tracheophyta</taxon>
        <taxon>Spermatophyta</taxon>
        <taxon>Magnoliopsida</taxon>
        <taxon>eudicotyledons</taxon>
        <taxon>Gunneridae</taxon>
        <taxon>Pentapetalae</taxon>
        <taxon>rosids</taxon>
        <taxon>fabids</taxon>
        <taxon>Fabales</taxon>
        <taxon>Fabaceae</taxon>
        <taxon>Papilionoideae</taxon>
        <taxon>50 kb inversion clade</taxon>
        <taxon>NPAAA clade</taxon>
        <taxon>Hologalegina</taxon>
        <taxon>IRL clade</taxon>
        <taxon>Fabeae</taxon>
        <taxon>Vicia</taxon>
    </lineage>
</organism>
<name>A0AAV1AB53_VICFA</name>
<gene>
    <name evidence="1" type="ORF">VFH_IV025400</name>
    <name evidence="2" type="ORF">VFH_IV071360</name>
</gene>
<evidence type="ECO:0000313" key="1">
    <source>
        <dbReference type="EMBL" id="CAI8607161.1"/>
    </source>
</evidence>
<dbReference type="Proteomes" id="UP001157006">
    <property type="component" value="Chromosome 4"/>
</dbReference>
<evidence type="ECO:0000313" key="3">
    <source>
        <dbReference type="Proteomes" id="UP001157006"/>
    </source>
</evidence>
<proteinExistence type="predicted"/>
<reference evidence="1 3" key="1">
    <citation type="submission" date="2023-01" db="EMBL/GenBank/DDBJ databases">
        <authorList>
            <person name="Kreplak J."/>
        </authorList>
    </citation>
    <scope>NUCLEOTIDE SEQUENCE [LARGE SCALE GENOMIC DNA]</scope>
</reference>
<sequence>MGMSTAPMYGQYLPIFFARDHSLTVDAPSCYKGTLETWKIYSRTRVNKGEVKPLTSGERASISKFHIFVTKTMLVFSTNYLLEEYYRDFSLERWGISALSSIPPQMDRAEPY</sequence>
<dbReference type="EMBL" id="OX451739">
    <property type="protein sequence ID" value="CAI8608168.1"/>
    <property type="molecule type" value="Genomic_DNA"/>
</dbReference>